<evidence type="ECO:0000259" key="3">
    <source>
        <dbReference type="PROSITE" id="PS51123"/>
    </source>
</evidence>
<dbReference type="KEGG" id="ise:JBKA6_0434"/>
<dbReference type="InterPro" id="IPR006665">
    <property type="entry name" value="OmpA-like"/>
</dbReference>
<feature type="domain" description="OmpA-like" evidence="3">
    <location>
        <begin position="179"/>
        <end position="304"/>
    </location>
</feature>
<evidence type="ECO:0000313" key="4">
    <source>
        <dbReference type="EMBL" id="BAV94447.1"/>
    </source>
</evidence>
<evidence type="ECO:0000256" key="2">
    <source>
        <dbReference type="SAM" id="MobiDB-lite"/>
    </source>
</evidence>
<evidence type="ECO:0000313" key="5">
    <source>
        <dbReference type="Proteomes" id="UP000243197"/>
    </source>
</evidence>
<dbReference type="GO" id="GO:0016020">
    <property type="term" value="C:membrane"/>
    <property type="evidence" value="ECO:0007669"/>
    <property type="project" value="UniProtKB-UniRule"/>
</dbReference>
<keyword evidence="4" id="KW-0969">Cilium</keyword>
<dbReference type="PANTHER" id="PTHR30329">
    <property type="entry name" value="STATOR ELEMENT OF FLAGELLAR MOTOR COMPLEX"/>
    <property type="match status" value="1"/>
</dbReference>
<proteinExistence type="predicted"/>
<accession>A0A1J1DX64</accession>
<dbReference type="Proteomes" id="UP000243197">
    <property type="component" value="Chromosome"/>
</dbReference>
<evidence type="ECO:0000256" key="1">
    <source>
        <dbReference type="PROSITE-ProRule" id="PRU00473"/>
    </source>
</evidence>
<dbReference type="AlphaFoldDB" id="A0A1J1DX64"/>
<dbReference type="InterPro" id="IPR050330">
    <property type="entry name" value="Bact_OuterMem_StrucFunc"/>
</dbReference>
<protein>
    <submittedName>
        <fullName evidence="4">Flagellar motor rotation protein MotB</fullName>
    </submittedName>
</protein>
<gene>
    <name evidence="4" type="ORF">JBKA6_0434</name>
</gene>
<dbReference type="CDD" id="cd07185">
    <property type="entry name" value="OmpA_C-like"/>
    <property type="match status" value="1"/>
</dbReference>
<name>A0A1J1DX64_9FLAO</name>
<dbReference type="EMBL" id="AP014564">
    <property type="protein sequence ID" value="BAV94447.1"/>
    <property type="molecule type" value="Genomic_DNA"/>
</dbReference>
<dbReference type="SUPFAM" id="SSF103088">
    <property type="entry name" value="OmpA-like"/>
    <property type="match status" value="1"/>
</dbReference>
<dbReference type="Pfam" id="PF00691">
    <property type="entry name" value="OmpA"/>
    <property type="match status" value="1"/>
</dbReference>
<keyword evidence="4" id="KW-0966">Cell projection</keyword>
<keyword evidence="5" id="KW-1185">Reference proteome</keyword>
<dbReference type="Gene3D" id="3.30.1330.60">
    <property type="entry name" value="OmpA-like domain"/>
    <property type="match status" value="1"/>
</dbReference>
<dbReference type="InterPro" id="IPR036737">
    <property type="entry name" value="OmpA-like_sf"/>
</dbReference>
<keyword evidence="4" id="KW-0282">Flagellum</keyword>
<organism evidence="4 5">
    <name type="scientific">Ichthyobacterium seriolicida</name>
    <dbReference type="NCBI Taxonomy" id="242600"/>
    <lineage>
        <taxon>Bacteria</taxon>
        <taxon>Pseudomonadati</taxon>
        <taxon>Bacteroidota</taxon>
        <taxon>Flavobacteriia</taxon>
        <taxon>Flavobacteriales</taxon>
        <taxon>Ichthyobacteriaceae</taxon>
        <taxon>Ichthyobacterium</taxon>
    </lineage>
</organism>
<dbReference type="PANTHER" id="PTHR30329:SF21">
    <property type="entry name" value="LIPOPROTEIN YIAD-RELATED"/>
    <property type="match status" value="1"/>
</dbReference>
<keyword evidence="1" id="KW-0472">Membrane</keyword>
<reference evidence="4 5" key="1">
    <citation type="submission" date="2014-03" db="EMBL/GenBank/DDBJ databases">
        <title>complete genome sequence of Flavobacteriaceae bacterium JBKA-6.</title>
        <authorList>
            <person name="Takano T."/>
            <person name="Nakamura Y."/>
            <person name="Takuma S."/>
            <person name="Yasuike M."/>
            <person name="Matsuyama T."/>
            <person name="Sakai T."/>
            <person name="Fujiwara A."/>
            <person name="Kimoto K."/>
            <person name="Fukuda Y."/>
            <person name="Kondo H."/>
            <person name="Hirono I."/>
            <person name="Nakayasu C."/>
        </authorList>
    </citation>
    <scope>NUCLEOTIDE SEQUENCE [LARGE SCALE GENOMIC DNA]</scope>
    <source>
        <strain evidence="4 5">JBKA-6</strain>
    </source>
</reference>
<feature type="region of interest" description="Disordered" evidence="2">
    <location>
        <begin position="1"/>
        <end position="23"/>
    </location>
</feature>
<dbReference type="PROSITE" id="PS51123">
    <property type="entry name" value="OMPA_2"/>
    <property type="match status" value="1"/>
</dbReference>
<sequence>MEGCVSSGIYESLKSKHKSSEKENRMLLEENNNLLDHKMELTHKLGDLKKKYENEKIEGERLKNELSLLKNSKNKLQQSYNLLFDNNKSLLDQDTKKTKRLLSELEKLQLSLNDKEASLSKEKEDIKQLRFKLKDRDSKVDELERKIKEKEAAVTKLKKAVSGALSFFENKGLSVEERNGRVYISMENKLLFKSGSSDIDSAGEVAISNLAEVLSENPNIEIVVEGHTDDVPYRQSESDLIKDNWDLSVMRATSFIRSLLKNSKISPSKVSAAGRGKYLPLVENKSLENRAKNRRIEIILTPDMSKLEDILDNF</sequence>